<dbReference type="GO" id="GO:0006508">
    <property type="term" value="P:proteolysis"/>
    <property type="evidence" value="ECO:0007669"/>
    <property type="project" value="InterPro"/>
</dbReference>
<keyword evidence="3" id="KW-1185">Reference proteome</keyword>
<accession>A0A7R6PNR7</accession>
<dbReference type="Gene3D" id="3.30.2290.10">
    <property type="entry name" value="PmbA/TldD superfamily"/>
    <property type="match status" value="1"/>
</dbReference>
<protein>
    <recommendedName>
        <fullName evidence="1">Metalloprotease TldD/E C-terminal domain-containing protein</fullName>
    </recommendedName>
</protein>
<dbReference type="EMBL" id="AP017470">
    <property type="protein sequence ID" value="BBB32481.1"/>
    <property type="molecule type" value="Genomic_DNA"/>
</dbReference>
<dbReference type="Proteomes" id="UP000595564">
    <property type="component" value="Chromosome"/>
</dbReference>
<dbReference type="SUPFAM" id="SSF111283">
    <property type="entry name" value="Putative modulator of DNA gyrase, PmbA/TldD"/>
    <property type="match status" value="1"/>
</dbReference>
<evidence type="ECO:0000313" key="3">
    <source>
        <dbReference type="Proteomes" id="UP000595564"/>
    </source>
</evidence>
<dbReference type="GO" id="GO:0008237">
    <property type="term" value="F:metallopeptidase activity"/>
    <property type="evidence" value="ECO:0007669"/>
    <property type="project" value="InterPro"/>
</dbReference>
<organism evidence="2 3">
    <name type="scientific">Thermotomaculum hydrothermale</name>
    <dbReference type="NCBI Taxonomy" id="981385"/>
    <lineage>
        <taxon>Bacteria</taxon>
        <taxon>Pseudomonadati</taxon>
        <taxon>Acidobacteriota</taxon>
        <taxon>Holophagae</taxon>
        <taxon>Thermotomaculales</taxon>
        <taxon>Thermotomaculaceae</taxon>
        <taxon>Thermotomaculum</taxon>
    </lineage>
</organism>
<evidence type="ECO:0000259" key="1">
    <source>
        <dbReference type="Pfam" id="PF19289"/>
    </source>
</evidence>
<dbReference type="GO" id="GO:0005829">
    <property type="term" value="C:cytosol"/>
    <property type="evidence" value="ECO:0007669"/>
    <property type="project" value="TreeGrafter"/>
</dbReference>
<dbReference type="RefSeq" id="WP_201328832.1">
    <property type="nucleotide sequence ID" value="NZ_AP017470.1"/>
</dbReference>
<gene>
    <name evidence="2" type="ORF">TTHT_0926</name>
</gene>
<sequence length="295" mass="32973">MKDKKFYIDIAYRLVKKFSPKFDYLKIYLTPMQETEVNILNGGIENVNFSESIPISIVGAKNGKTASVSGNFINESKVESLINYLTNLIDIVEKDPYFVIPERELIGKADANIDTFDVNFFGKTVEDMVYEAKNLENVALSLNSDVKSAGSFYSAYAGLTIFANSYLFADGFEHTYFGKGIVLLSEDRIEGSSNVGRKVRDGWWDYAVKEDLVEDSENISKKAVERVLSKKGAKKPETGILPVVFEKTVARGFFSSLASALTGSNLYRKESFLTDKLNSKIAVDFLTVVKACFQF</sequence>
<feature type="domain" description="Metalloprotease TldD/E C-terminal" evidence="1">
    <location>
        <begin position="239"/>
        <end position="290"/>
    </location>
</feature>
<dbReference type="Pfam" id="PF19289">
    <property type="entry name" value="PmbA_TldD_3rd"/>
    <property type="match status" value="1"/>
</dbReference>
<dbReference type="PANTHER" id="PTHR43421:SF1">
    <property type="entry name" value="METALLOPROTEASE PMBA"/>
    <property type="match status" value="1"/>
</dbReference>
<proteinExistence type="predicted"/>
<dbReference type="InterPro" id="IPR045569">
    <property type="entry name" value="Metalloprtase-TldD/E_C"/>
</dbReference>
<dbReference type="PANTHER" id="PTHR43421">
    <property type="entry name" value="METALLOPROTEASE PMBA"/>
    <property type="match status" value="1"/>
</dbReference>
<dbReference type="KEGG" id="thyd:TTHT_0926"/>
<dbReference type="AlphaFoldDB" id="A0A7R6PNR7"/>
<evidence type="ECO:0000313" key="2">
    <source>
        <dbReference type="EMBL" id="BBB32481.1"/>
    </source>
</evidence>
<dbReference type="InterPro" id="IPR036059">
    <property type="entry name" value="TldD/PmbA_sf"/>
</dbReference>
<dbReference type="InterPro" id="IPR035068">
    <property type="entry name" value="TldD/PmbA_N"/>
</dbReference>
<name>A0A7R6PNR7_9BACT</name>
<dbReference type="InterPro" id="IPR047657">
    <property type="entry name" value="PmbA"/>
</dbReference>
<reference evidence="2 3" key="1">
    <citation type="journal article" date="2012" name="Extremophiles">
        <title>Thermotomaculum hydrothermale gen. nov., sp. nov., a novel heterotrophic thermophile within the phylum Acidobacteria from a deep-sea hydrothermal vent chimney in the Southern Okinawa Trough.</title>
        <authorList>
            <person name="Izumi H."/>
            <person name="Nunoura T."/>
            <person name="Miyazaki M."/>
            <person name="Mino S."/>
            <person name="Toki T."/>
            <person name="Takai K."/>
            <person name="Sako Y."/>
            <person name="Sawabe T."/>
            <person name="Nakagawa S."/>
        </authorList>
    </citation>
    <scope>NUCLEOTIDE SEQUENCE [LARGE SCALE GENOMIC DNA]</scope>
    <source>
        <strain evidence="2 3">AC55</strain>
    </source>
</reference>